<gene>
    <name evidence="2" type="ORF">ROA7450_03323</name>
</gene>
<name>A0A1X6ZYD2_9RHOB</name>
<dbReference type="Gene3D" id="3.90.550.20">
    <property type="match status" value="1"/>
</dbReference>
<keyword evidence="1 2" id="KW-0808">Transferase</keyword>
<dbReference type="GO" id="GO:0051999">
    <property type="term" value="P:mannosyl-inositol phosphorylceramide biosynthetic process"/>
    <property type="evidence" value="ECO:0007669"/>
    <property type="project" value="TreeGrafter"/>
</dbReference>
<dbReference type="GO" id="GO:0016020">
    <property type="term" value="C:membrane"/>
    <property type="evidence" value="ECO:0007669"/>
    <property type="project" value="GOC"/>
</dbReference>
<dbReference type="RefSeq" id="WP_085807006.1">
    <property type="nucleotide sequence ID" value="NZ_FWFX01000012.1"/>
</dbReference>
<organism evidence="2 3">
    <name type="scientific">Roseovarius albus</name>
    <dbReference type="NCBI Taxonomy" id="1247867"/>
    <lineage>
        <taxon>Bacteria</taxon>
        <taxon>Pseudomonadati</taxon>
        <taxon>Pseudomonadota</taxon>
        <taxon>Alphaproteobacteria</taxon>
        <taxon>Rhodobacterales</taxon>
        <taxon>Roseobacteraceae</taxon>
        <taxon>Roseovarius</taxon>
    </lineage>
</organism>
<dbReference type="Pfam" id="PF04488">
    <property type="entry name" value="Gly_transf_sug"/>
    <property type="match status" value="1"/>
</dbReference>
<dbReference type="PANTHER" id="PTHR32385">
    <property type="entry name" value="MANNOSYL PHOSPHORYLINOSITOL CERAMIDE SYNTHASE"/>
    <property type="match status" value="1"/>
</dbReference>
<dbReference type="InterPro" id="IPR007577">
    <property type="entry name" value="GlycoTrfase_DXD_sugar-bd_CS"/>
</dbReference>
<evidence type="ECO:0000256" key="1">
    <source>
        <dbReference type="ARBA" id="ARBA00022679"/>
    </source>
</evidence>
<accession>A0A1X6ZYD2</accession>
<dbReference type="AlphaFoldDB" id="A0A1X6ZYD2"/>
<dbReference type="EMBL" id="FWFX01000012">
    <property type="protein sequence ID" value="SLN63460.1"/>
    <property type="molecule type" value="Genomic_DNA"/>
</dbReference>
<dbReference type="InterPro" id="IPR051706">
    <property type="entry name" value="Glycosyltransferase_domain"/>
</dbReference>
<dbReference type="Proteomes" id="UP000193061">
    <property type="component" value="Unassembled WGS sequence"/>
</dbReference>
<dbReference type="OrthoDB" id="277808at2"/>
<sequence>MLSDHLHNLKTQSLSLREFEHLSRMLVLGERFSHAAEAKAIIPKKIAPRLTSARQLSTPTIPRVIHQTFETSQVTQSMYDAAMRWVEINPEFEYRFYDKDDRRDFIRKHFGGDMLSAYDKINHGAFKADFWRYCILYQHGGVYADIDILTLAPLRQVIHAGDQFVAAREPIVRYGITNSFICVPSKHPFMKAAIERATQKIHENSGKFDGFMLTGPANLGMAVNACLGRAENTEQNLGVSFDGTAHSYRLVELLSPLPNRPRCMVDNGRVILQSEYPGYRKELSVFGLKHWLMDPVYSGFVPRLRRSLVGRVVRRYVRKFIPKTP</sequence>
<dbReference type="GO" id="GO:0000030">
    <property type="term" value="F:mannosyltransferase activity"/>
    <property type="evidence" value="ECO:0007669"/>
    <property type="project" value="TreeGrafter"/>
</dbReference>
<dbReference type="PANTHER" id="PTHR32385:SF15">
    <property type="entry name" value="INOSITOL PHOSPHOCERAMIDE MANNOSYLTRANSFERASE 1"/>
    <property type="match status" value="1"/>
</dbReference>
<reference evidence="2 3" key="1">
    <citation type="submission" date="2017-03" db="EMBL/GenBank/DDBJ databases">
        <authorList>
            <person name="Afonso C.L."/>
            <person name="Miller P.J."/>
            <person name="Scott M.A."/>
            <person name="Spackman E."/>
            <person name="Goraichik I."/>
            <person name="Dimitrov K.M."/>
            <person name="Suarez D.L."/>
            <person name="Swayne D.E."/>
        </authorList>
    </citation>
    <scope>NUCLEOTIDE SEQUENCE [LARGE SCALE GENOMIC DNA]</scope>
    <source>
        <strain evidence="2 3">CECT 7450</strain>
    </source>
</reference>
<evidence type="ECO:0000313" key="3">
    <source>
        <dbReference type="Proteomes" id="UP000193061"/>
    </source>
</evidence>
<dbReference type="SUPFAM" id="SSF53448">
    <property type="entry name" value="Nucleotide-diphospho-sugar transferases"/>
    <property type="match status" value="1"/>
</dbReference>
<protein>
    <submittedName>
        <fullName evidence="2">Glycosyltransferase sugar-binding region containing DXD motif protein</fullName>
    </submittedName>
</protein>
<dbReference type="InterPro" id="IPR029044">
    <property type="entry name" value="Nucleotide-diphossugar_trans"/>
</dbReference>
<keyword evidence="3" id="KW-1185">Reference proteome</keyword>
<evidence type="ECO:0000313" key="2">
    <source>
        <dbReference type="EMBL" id="SLN63460.1"/>
    </source>
</evidence>
<proteinExistence type="predicted"/>